<feature type="region of interest" description="Disordered" evidence="2">
    <location>
        <begin position="57"/>
        <end position="87"/>
    </location>
</feature>
<name>A0A8B7JXC2_9AVES</name>
<dbReference type="GO" id="GO:0110078">
    <property type="term" value="C:TTT Hsp90 cochaperone complex"/>
    <property type="evidence" value="ECO:0007669"/>
    <property type="project" value="InterPro"/>
</dbReference>
<evidence type="ECO:0000256" key="1">
    <source>
        <dbReference type="ARBA" id="ARBA00034736"/>
    </source>
</evidence>
<dbReference type="InterPro" id="IPR016024">
    <property type="entry name" value="ARM-type_fold"/>
</dbReference>
<evidence type="ECO:0000256" key="2">
    <source>
        <dbReference type="SAM" id="MobiDB-lite"/>
    </source>
</evidence>
<evidence type="ECO:0000313" key="4">
    <source>
        <dbReference type="RefSeq" id="XP_013815620.2"/>
    </source>
</evidence>
<dbReference type="Proteomes" id="UP001652627">
    <property type="component" value="Chromosome 29"/>
</dbReference>
<dbReference type="GO" id="GO:0005829">
    <property type="term" value="C:cytosol"/>
    <property type="evidence" value="ECO:0007669"/>
    <property type="project" value="TreeGrafter"/>
</dbReference>
<sequence length="551" mass="59592">MHLSATPPPLHLYGGVRDSVAGAARFAAPALSVRGGGGSRPLLSGAGGALRRRAGALEREGPPGGRAPELGRLSQAPRPGGQRAGAEAEAALAQLGPLLSEGASGSARAAAVRGLRARLEAADCRWLLEGLSPAALGALAAALGGHAAPPERQQDAGDLPERAADAGSVLLLLLAGLAAAEGREAPGLPAAGLRLRSVLGPVYVFAATHAAERPWTSARSQSVARELLAELLRATGCGSVAEFLRGRNEDEEGRFAAVMGLLKQELTKDAWKRNPATKHVFSWTLLHITRPWLSHYLESVLPPSLLISDDYQEENKILGVRCLHHIILNVPAADLCQFNRAQVVYHALYNHLYSREAPLIEAVLLCLLDLLPVLERAQRHQKETRPTTPCDEVLQLVLTHMEAEHRLALRRVYARALPAFVQRLGIQIARHLKRLERVILGYLEVCDGPEEEARLGILETLRCTIEHAWPRMPCRLPVLLKALLKMIWDVHTDQGSTPEPVKAALLQGATECLILLDRCSEGQVKVLLEGVYSSCEEGRVRECIRKVQENT</sequence>
<gene>
    <name evidence="4" type="primary">TTI2</name>
</gene>
<dbReference type="PANTHER" id="PTHR32226:SF2">
    <property type="entry name" value="TELO2-INTERACTING PROTEIN 2"/>
    <property type="match status" value="1"/>
</dbReference>
<comment type="similarity">
    <text evidence="1">Belongs to the TTI2 family.</text>
</comment>
<dbReference type="GeneID" id="106498828"/>
<dbReference type="SUPFAM" id="SSF48371">
    <property type="entry name" value="ARM repeat"/>
    <property type="match status" value="1"/>
</dbReference>
<accession>A0A8B7JXC2</accession>
<dbReference type="CTD" id="80185"/>
<proteinExistence type="inferred from homology"/>
<keyword evidence="3" id="KW-1185">Reference proteome</keyword>
<dbReference type="RefSeq" id="XP_013815620.2">
    <property type="nucleotide sequence ID" value="XM_013960166.2"/>
</dbReference>
<dbReference type="KEGG" id="aam:106498828"/>
<dbReference type="OrthoDB" id="6417021at2759"/>
<evidence type="ECO:0000313" key="3">
    <source>
        <dbReference type="Proteomes" id="UP001652627"/>
    </source>
</evidence>
<protein>
    <submittedName>
        <fullName evidence="4">TELO2-interacting protein 2</fullName>
    </submittedName>
</protein>
<organism evidence="3 4">
    <name type="scientific">Apteryx mantelli</name>
    <name type="common">North Island brown kiwi</name>
    <dbReference type="NCBI Taxonomy" id="2696672"/>
    <lineage>
        <taxon>Eukaryota</taxon>
        <taxon>Metazoa</taxon>
        <taxon>Chordata</taxon>
        <taxon>Craniata</taxon>
        <taxon>Vertebrata</taxon>
        <taxon>Euteleostomi</taxon>
        <taxon>Archelosauria</taxon>
        <taxon>Archosauria</taxon>
        <taxon>Dinosauria</taxon>
        <taxon>Saurischia</taxon>
        <taxon>Theropoda</taxon>
        <taxon>Coelurosauria</taxon>
        <taxon>Aves</taxon>
        <taxon>Palaeognathae</taxon>
        <taxon>Apterygiformes</taxon>
        <taxon>Apterygidae</taxon>
        <taxon>Apteryx</taxon>
    </lineage>
</organism>
<dbReference type="PANTHER" id="PTHR32226">
    <property type="entry name" value="TELO2-INTERACTING PROTEIN 2"/>
    <property type="match status" value="1"/>
</dbReference>
<dbReference type="GO" id="GO:0005634">
    <property type="term" value="C:nucleus"/>
    <property type="evidence" value="ECO:0007669"/>
    <property type="project" value="TreeGrafter"/>
</dbReference>
<reference evidence="4" key="1">
    <citation type="submission" date="2025-08" db="UniProtKB">
        <authorList>
            <consortium name="RefSeq"/>
        </authorList>
    </citation>
    <scope>IDENTIFICATION</scope>
    <source>
        <tissue evidence="4">Blood</tissue>
    </source>
</reference>
<feature type="compositionally biased region" description="Low complexity" evidence="2">
    <location>
        <begin position="75"/>
        <end position="87"/>
    </location>
</feature>
<dbReference type="Pfam" id="PF10521">
    <property type="entry name" value="Tti2"/>
    <property type="match status" value="1"/>
</dbReference>
<dbReference type="InterPro" id="IPR018870">
    <property type="entry name" value="Tti2"/>
</dbReference>
<dbReference type="AlphaFoldDB" id="A0A8B7JXC2"/>